<dbReference type="InterPro" id="IPR041465">
    <property type="entry name" value="SfsA_N"/>
</dbReference>
<protein>
    <recommendedName>
        <fullName evidence="1">Sugar fermentation stimulation protein homolog</fullName>
    </recommendedName>
</protein>
<evidence type="ECO:0000259" key="2">
    <source>
        <dbReference type="Pfam" id="PF03749"/>
    </source>
</evidence>
<accession>A0ABR8XC27</accession>
<dbReference type="RefSeq" id="WP_191707257.1">
    <property type="nucleotide sequence ID" value="NZ_JACSQA010000010.1"/>
</dbReference>
<name>A0ABR8XC27_9BACL</name>
<feature type="domain" description="SfsA N-terminal OB" evidence="3">
    <location>
        <begin position="14"/>
        <end position="77"/>
    </location>
</feature>
<evidence type="ECO:0000313" key="4">
    <source>
        <dbReference type="EMBL" id="MBD8026765.1"/>
    </source>
</evidence>
<dbReference type="HAMAP" id="MF_00095">
    <property type="entry name" value="SfsA"/>
    <property type="match status" value="1"/>
</dbReference>
<dbReference type="Gene3D" id="3.40.1350.60">
    <property type="match status" value="1"/>
</dbReference>
<evidence type="ECO:0000256" key="1">
    <source>
        <dbReference type="HAMAP-Rule" id="MF_00095"/>
    </source>
</evidence>
<dbReference type="Pfam" id="PF03749">
    <property type="entry name" value="SfsA"/>
    <property type="match status" value="1"/>
</dbReference>
<dbReference type="InterPro" id="IPR005224">
    <property type="entry name" value="SfsA"/>
</dbReference>
<dbReference type="Proteomes" id="UP000640930">
    <property type="component" value="Unassembled WGS sequence"/>
</dbReference>
<reference evidence="4 5" key="1">
    <citation type="submission" date="2020-08" db="EMBL/GenBank/DDBJ databases">
        <title>A Genomic Blueprint of the Chicken Gut Microbiome.</title>
        <authorList>
            <person name="Gilroy R."/>
            <person name="Ravi A."/>
            <person name="Getino M."/>
            <person name="Pursley I."/>
            <person name="Horton D.L."/>
            <person name="Alikhan N.-F."/>
            <person name="Baker D."/>
            <person name="Gharbi K."/>
            <person name="Hall N."/>
            <person name="Watson M."/>
            <person name="Adriaenssens E.M."/>
            <person name="Foster-Nyarko E."/>
            <person name="Jarju S."/>
            <person name="Secka A."/>
            <person name="Antonio M."/>
            <person name="Oren A."/>
            <person name="Chaudhuri R."/>
            <person name="La Ragione R.M."/>
            <person name="Hildebrand F."/>
            <person name="Pallen M.J."/>
        </authorList>
    </citation>
    <scope>NUCLEOTIDE SEQUENCE [LARGE SCALE GENOMIC DNA]</scope>
    <source>
        <strain evidence="4 5">Re31</strain>
    </source>
</reference>
<proteinExistence type="inferred from homology"/>
<comment type="similarity">
    <text evidence="1">Belongs to the SfsA family.</text>
</comment>
<gene>
    <name evidence="1 4" type="primary">sfsA</name>
    <name evidence="4" type="ORF">H9636_08845</name>
</gene>
<dbReference type="PANTHER" id="PTHR30545:SF2">
    <property type="entry name" value="SUGAR FERMENTATION STIMULATION PROTEIN A"/>
    <property type="match status" value="1"/>
</dbReference>
<comment type="caution">
    <text evidence="4">The sequence shown here is derived from an EMBL/GenBank/DDBJ whole genome shotgun (WGS) entry which is preliminary data.</text>
</comment>
<dbReference type="EMBL" id="JACSQA010000010">
    <property type="protein sequence ID" value="MBD8026765.1"/>
    <property type="molecule type" value="Genomic_DNA"/>
</dbReference>
<dbReference type="PANTHER" id="PTHR30545">
    <property type="entry name" value="SUGAR FERMENTATION STIMULATION PROTEIN A"/>
    <property type="match status" value="1"/>
</dbReference>
<dbReference type="NCBIfam" id="TIGR00230">
    <property type="entry name" value="sfsA"/>
    <property type="match status" value="1"/>
</dbReference>
<evidence type="ECO:0000313" key="5">
    <source>
        <dbReference type="Proteomes" id="UP000640930"/>
    </source>
</evidence>
<sequence>MQYGEIIEGRFSNRINRFIAEVFIDGMLERVHVKNTGRLRELLLPDAKVLLERNNHPNRKTKFSLIAVVKNGDWVNIDSQAPNLVAFDALKEGKLLEFGKVDTVKKEVTYGSSRFDLFFEQGDQKGFIEVKGVTLEREGMAMFPDAPTVRGTKHVLELVKAAREGYSCSILFIIQLKGCHGFIPNRETDPAFADALLQAYETGVRILAYDAMVKKDGLILSESLPVYLS</sequence>
<feature type="domain" description="Sugar fermentation stimulation protein C-terminal" evidence="2">
    <location>
        <begin position="80"/>
        <end position="216"/>
    </location>
</feature>
<dbReference type="Gene3D" id="2.40.50.580">
    <property type="match status" value="1"/>
</dbReference>
<dbReference type="CDD" id="cd22359">
    <property type="entry name" value="SfsA-like_bacterial"/>
    <property type="match status" value="1"/>
</dbReference>
<dbReference type="Pfam" id="PF17746">
    <property type="entry name" value="SfsA_N"/>
    <property type="match status" value="1"/>
</dbReference>
<dbReference type="InterPro" id="IPR040452">
    <property type="entry name" value="SfsA_C"/>
</dbReference>
<keyword evidence="5" id="KW-1185">Reference proteome</keyword>
<evidence type="ECO:0000259" key="3">
    <source>
        <dbReference type="Pfam" id="PF17746"/>
    </source>
</evidence>
<organism evidence="4 5">
    <name type="scientific">Ureibacillus galli</name>
    <dbReference type="NCBI Taxonomy" id="2762222"/>
    <lineage>
        <taxon>Bacteria</taxon>
        <taxon>Bacillati</taxon>
        <taxon>Bacillota</taxon>
        <taxon>Bacilli</taxon>
        <taxon>Bacillales</taxon>
        <taxon>Caryophanaceae</taxon>
        <taxon>Ureibacillus</taxon>
    </lineage>
</organism>